<sequence>MACEFQKALVQSYLVHQLESKQDLCHHKGLLQTEALVHVD</sequence>
<accession>A0A396GNN6</accession>
<comment type="caution">
    <text evidence="1">The sequence shown here is derived from an EMBL/GenBank/DDBJ whole genome shotgun (WGS) entry which is preliminary data.</text>
</comment>
<dbReference type="Gramene" id="rna46483">
    <property type="protein sequence ID" value="RHN40337.1"/>
    <property type="gene ID" value="gene46483"/>
</dbReference>
<evidence type="ECO:0000313" key="1">
    <source>
        <dbReference type="EMBL" id="RHN40337.1"/>
    </source>
</evidence>
<dbReference type="EMBL" id="PSQE01000008">
    <property type="protein sequence ID" value="RHN40337.1"/>
    <property type="molecule type" value="Genomic_DNA"/>
</dbReference>
<proteinExistence type="predicted"/>
<evidence type="ECO:0000313" key="2">
    <source>
        <dbReference type="Proteomes" id="UP000265566"/>
    </source>
</evidence>
<organism evidence="1 2">
    <name type="scientific">Medicago truncatula</name>
    <name type="common">Barrel medic</name>
    <name type="synonym">Medicago tribuloides</name>
    <dbReference type="NCBI Taxonomy" id="3880"/>
    <lineage>
        <taxon>Eukaryota</taxon>
        <taxon>Viridiplantae</taxon>
        <taxon>Streptophyta</taxon>
        <taxon>Embryophyta</taxon>
        <taxon>Tracheophyta</taxon>
        <taxon>Spermatophyta</taxon>
        <taxon>Magnoliopsida</taxon>
        <taxon>eudicotyledons</taxon>
        <taxon>Gunneridae</taxon>
        <taxon>Pentapetalae</taxon>
        <taxon>rosids</taxon>
        <taxon>fabids</taxon>
        <taxon>Fabales</taxon>
        <taxon>Fabaceae</taxon>
        <taxon>Papilionoideae</taxon>
        <taxon>50 kb inversion clade</taxon>
        <taxon>NPAAA clade</taxon>
        <taxon>Hologalegina</taxon>
        <taxon>IRL clade</taxon>
        <taxon>Trifolieae</taxon>
        <taxon>Medicago</taxon>
    </lineage>
</organism>
<protein>
    <submittedName>
        <fullName evidence="1">Uncharacterized protein</fullName>
    </submittedName>
</protein>
<dbReference type="AlphaFoldDB" id="A0A396GNN6"/>
<dbReference type="Proteomes" id="UP000265566">
    <property type="component" value="Chromosome 8"/>
</dbReference>
<reference evidence="2" key="1">
    <citation type="journal article" date="2018" name="Nat. Plants">
        <title>Whole-genome landscape of Medicago truncatula symbiotic genes.</title>
        <authorList>
            <person name="Pecrix Y."/>
            <person name="Staton S.E."/>
            <person name="Sallet E."/>
            <person name="Lelandais-Briere C."/>
            <person name="Moreau S."/>
            <person name="Carrere S."/>
            <person name="Blein T."/>
            <person name="Jardinaud M.F."/>
            <person name="Latrasse D."/>
            <person name="Zouine M."/>
            <person name="Zahm M."/>
            <person name="Kreplak J."/>
            <person name="Mayjonade B."/>
            <person name="Satge C."/>
            <person name="Perez M."/>
            <person name="Cauet S."/>
            <person name="Marande W."/>
            <person name="Chantry-Darmon C."/>
            <person name="Lopez-Roques C."/>
            <person name="Bouchez O."/>
            <person name="Berard A."/>
            <person name="Debelle F."/>
            <person name="Munos S."/>
            <person name="Bendahmane A."/>
            <person name="Berges H."/>
            <person name="Niebel A."/>
            <person name="Buitink J."/>
            <person name="Frugier F."/>
            <person name="Benhamed M."/>
            <person name="Crespi M."/>
            <person name="Gouzy J."/>
            <person name="Gamas P."/>
        </authorList>
    </citation>
    <scope>NUCLEOTIDE SEQUENCE [LARGE SCALE GENOMIC DNA]</scope>
    <source>
        <strain evidence="2">cv. Jemalong A17</strain>
    </source>
</reference>
<gene>
    <name evidence="1" type="ORF">MtrunA17_Chr8g0353701</name>
</gene>
<name>A0A396GNN6_MEDTR</name>